<dbReference type="Proteomes" id="UP000198740">
    <property type="component" value="Unassembled WGS sequence"/>
</dbReference>
<evidence type="ECO:0000313" key="2">
    <source>
        <dbReference type="EMBL" id="SDQ58636.1"/>
    </source>
</evidence>
<dbReference type="InterPro" id="IPR029069">
    <property type="entry name" value="HotDog_dom_sf"/>
</dbReference>
<dbReference type="EMBL" id="FNKM01000002">
    <property type="protein sequence ID" value="SDQ58636.1"/>
    <property type="molecule type" value="Genomic_DNA"/>
</dbReference>
<accession>A0A1H1C4N3</accession>
<dbReference type="EMBL" id="VFES01000002">
    <property type="protein sequence ID" value="TWR69317.1"/>
    <property type="molecule type" value="Genomic_DNA"/>
</dbReference>
<dbReference type="Gene3D" id="3.10.129.10">
    <property type="entry name" value="Hotdog Thioesterase"/>
    <property type="match status" value="1"/>
</dbReference>
<keyword evidence="4" id="KW-1185">Reference proteome</keyword>
<feature type="domain" description="MaoC-like" evidence="1">
    <location>
        <begin position="183"/>
        <end position="255"/>
    </location>
</feature>
<dbReference type="AlphaFoldDB" id="A0A1H1C4N3"/>
<name>A0A1H1C4N3_9PSED</name>
<dbReference type="GO" id="GO:0004312">
    <property type="term" value="F:fatty acid synthase activity"/>
    <property type="evidence" value="ECO:0007669"/>
    <property type="project" value="InterPro"/>
</dbReference>
<reference evidence="3 5" key="2">
    <citation type="submission" date="2019-06" db="EMBL/GenBank/DDBJ databases">
        <title>Pseudomonas bimorpha sp. nov. isolated from bovine raw milk and skim milk concentrate.</title>
        <authorList>
            <person name="Hofmann K."/>
            <person name="Huptas C."/>
            <person name="Doll E."/>
            <person name="Scherer S."/>
            <person name="Wenning M."/>
        </authorList>
    </citation>
    <scope>NUCLEOTIDE SEQUENCE [LARGE SCALE GENOMIC DNA]</scope>
    <source>
        <strain evidence="3 5">DSM 17515</strain>
    </source>
</reference>
<protein>
    <submittedName>
        <fullName evidence="3">Acyl dehydratase</fullName>
    </submittedName>
</protein>
<dbReference type="GO" id="GO:0005835">
    <property type="term" value="C:fatty acid synthase complex"/>
    <property type="evidence" value="ECO:0007669"/>
    <property type="project" value="InterPro"/>
</dbReference>
<sequence>MDWQTLGSTPFLPPLYWRAALKRKITGNTLPEQGLRCRVSVDPKQVAAYRKVCGFTESPLLPATYPHILAFGLQMQLLTDKKFPFPLLGLIHLSNRIRIHRPLGGVSELSIGVHTQNLKPHPKGATFEVVTTVEDSLGLLWEAESRMLCRGVKLEGEATDDARPSPAEISELTRWKAPADIGRRYARVSGDYNPIHLSALTARLFGFPQAIAHGLWNKAHTLAALGEHLPAANIEIDVEFRKPVRLPSEVTLLTSAAGSSGELLLKGAGDIEHMVGTWQPIAALAAPEAGAD</sequence>
<dbReference type="RefSeq" id="WP_090400787.1">
    <property type="nucleotide sequence ID" value="NZ_FNKM01000002.1"/>
</dbReference>
<dbReference type="PANTHER" id="PTHR43841:SF1">
    <property type="entry name" value="3-HYDROXYACYL-THIOESTER DEHYDRATASE X"/>
    <property type="match status" value="1"/>
</dbReference>
<evidence type="ECO:0000259" key="1">
    <source>
        <dbReference type="Pfam" id="PF01575"/>
    </source>
</evidence>
<dbReference type="OrthoDB" id="9774179at2"/>
<dbReference type="PANTHER" id="PTHR43841">
    <property type="entry name" value="3-HYDROXYACYL-THIOESTER DEHYDRATASE HTDX-RELATED"/>
    <property type="match status" value="1"/>
</dbReference>
<organism evidence="3 5">
    <name type="scientific">Pseudomonas grimontii</name>
    <dbReference type="NCBI Taxonomy" id="129847"/>
    <lineage>
        <taxon>Bacteria</taxon>
        <taxon>Pseudomonadati</taxon>
        <taxon>Pseudomonadota</taxon>
        <taxon>Gammaproteobacteria</taxon>
        <taxon>Pseudomonadales</taxon>
        <taxon>Pseudomonadaceae</taxon>
        <taxon>Pseudomonas</taxon>
    </lineage>
</organism>
<evidence type="ECO:0000313" key="5">
    <source>
        <dbReference type="Proteomes" id="UP000317267"/>
    </source>
</evidence>
<dbReference type="GO" id="GO:0006633">
    <property type="term" value="P:fatty acid biosynthetic process"/>
    <property type="evidence" value="ECO:0007669"/>
    <property type="project" value="InterPro"/>
</dbReference>
<reference evidence="2 4" key="1">
    <citation type="submission" date="2016-10" db="EMBL/GenBank/DDBJ databases">
        <authorList>
            <person name="Varghese N."/>
            <person name="Submissions S."/>
        </authorList>
    </citation>
    <scope>NUCLEOTIDE SEQUENCE [LARGE SCALE GENOMIC DNA]</scope>
    <source>
        <strain evidence="2 4">BS2976</strain>
    </source>
</reference>
<dbReference type="InterPro" id="IPR002539">
    <property type="entry name" value="MaoC-like_dom"/>
</dbReference>
<gene>
    <name evidence="3" type="ORF">FIV39_06510</name>
    <name evidence="2" type="ORF">SAMN04490186_1098</name>
</gene>
<evidence type="ECO:0000313" key="4">
    <source>
        <dbReference type="Proteomes" id="UP000198740"/>
    </source>
</evidence>
<dbReference type="PRINTS" id="PR01483">
    <property type="entry name" value="FASYNTHASE"/>
</dbReference>
<dbReference type="SUPFAM" id="SSF54637">
    <property type="entry name" value="Thioesterase/thiol ester dehydrase-isomerase"/>
    <property type="match status" value="2"/>
</dbReference>
<dbReference type="Proteomes" id="UP000317267">
    <property type="component" value="Unassembled WGS sequence"/>
</dbReference>
<proteinExistence type="predicted"/>
<dbReference type="InterPro" id="IPR003965">
    <property type="entry name" value="Fatty_acid_synthase"/>
</dbReference>
<evidence type="ECO:0000313" key="3">
    <source>
        <dbReference type="EMBL" id="TWR69317.1"/>
    </source>
</evidence>
<comment type="caution">
    <text evidence="3">The sequence shown here is derived from an EMBL/GenBank/DDBJ whole genome shotgun (WGS) entry which is preliminary data.</text>
</comment>
<dbReference type="Pfam" id="PF01575">
    <property type="entry name" value="MaoC_dehydratas"/>
    <property type="match status" value="1"/>
</dbReference>